<dbReference type="PANTHER" id="PTHR46268:SF15">
    <property type="entry name" value="UNIVERSAL STRESS PROTEIN HP_0031"/>
    <property type="match status" value="1"/>
</dbReference>
<reference evidence="3" key="1">
    <citation type="journal article" date="2020" name="mSystems">
        <title>Genome- and Community-Level Interaction Insights into Carbon Utilization and Element Cycling Functions of Hydrothermarchaeota in Hydrothermal Sediment.</title>
        <authorList>
            <person name="Zhou Z."/>
            <person name="Liu Y."/>
            <person name="Xu W."/>
            <person name="Pan J."/>
            <person name="Luo Z.H."/>
            <person name="Li M."/>
        </authorList>
    </citation>
    <scope>NUCLEOTIDE SEQUENCE [LARGE SCALE GENOMIC DNA]</scope>
    <source>
        <strain evidence="3">SpSt-853</strain>
    </source>
</reference>
<accession>A0A7C5ER25</accession>
<proteinExistence type="inferred from homology"/>
<gene>
    <name evidence="3" type="ORF">ENW48_09925</name>
</gene>
<dbReference type="AlphaFoldDB" id="A0A7C5ER25"/>
<feature type="domain" description="UspA" evidence="2">
    <location>
        <begin position="6"/>
        <end position="150"/>
    </location>
</feature>
<dbReference type="InterPro" id="IPR006015">
    <property type="entry name" value="Universal_stress_UspA"/>
</dbReference>
<evidence type="ECO:0000313" key="3">
    <source>
        <dbReference type="EMBL" id="HGZ12518.1"/>
    </source>
</evidence>
<dbReference type="SUPFAM" id="SSF52402">
    <property type="entry name" value="Adenine nucleotide alpha hydrolases-like"/>
    <property type="match status" value="1"/>
</dbReference>
<organism evidence="3">
    <name type="scientific">Desulfobacca acetoxidans</name>
    <dbReference type="NCBI Taxonomy" id="60893"/>
    <lineage>
        <taxon>Bacteria</taxon>
        <taxon>Pseudomonadati</taxon>
        <taxon>Thermodesulfobacteriota</taxon>
        <taxon>Desulfobaccia</taxon>
        <taxon>Desulfobaccales</taxon>
        <taxon>Desulfobaccaceae</taxon>
        <taxon>Desulfobacca</taxon>
    </lineage>
</organism>
<evidence type="ECO:0000256" key="1">
    <source>
        <dbReference type="ARBA" id="ARBA00008791"/>
    </source>
</evidence>
<dbReference type="CDD" id="cd00293">
    <property type="entry name" value="USP-like"/>
    <property type="match status" value="1"/>
</dbReference>
<evidence type="ECO:0000259" key="2">
    <source>
        <dbReference type="Pfam" id="PF00582"/>
    </source>
</evidence>
<dbReference type="InterPro" id="IPR014729">
    <property type="entry name" value="Rossmann-like_a/b/a_fold"/>
</dbReference>
<protein>
    <submittedName>
        <fullName evidence="3">Universal stress protein</fullName>
    </submittedName>
</protein>
<comment type="similarity">
    <text evidence="1">Belongs to the universal stress protein A family.</text>
</comment>
<dbReference type="PRINTS" id="PR01438">
    <property type="entry name" value="UNVRSLSTRESS"/>
</dbReference>
<name>A0A7C5ER25_9BACT</name>
<dbReference type="Gene3D" id="3.40.50.620">
    <property type="entry name" value="HUPs"/>
    <property type="match status" value="1"/>
</dbReference>
<dbReference type="PANTHER" id="PTHR46268">
    <property type="entry name" value="STRESS RESPONSE PROTEIN NHAX"/>
    <property type="match status" value="1"/>
</dbReference>
<dbReference type="InterPro" id="IPR006016">
    <property type="entry name" value="UspA"/>
</dbReference>
<comment type="caution">
    <text evidence="3">The sequence shown here is derived from an EMBL/GenBank/DDBJ whole genome shotgun (WGS) entry which is preliminary data.</text>
</comment>
<dbReference type="Pfam" id="PF00582">
    <property type="entry name" value="Usp"/>
    <property type="match status" value="1"/>
</dbReference>
<sequence length="158" mass="17173">MATQNFRHVVVAVDGSETSWHALDTAINLAVLMNRPIDVLYVVQLVSAGYFSFIDRHLREEQEAYAYKVLSEAQDRGKKAGVEVRPHLLKSGSGPATAILEYLEQSGPVKFLVLGAHGHGFVARHIIGSVTERVIREVSSRGLAVPVLVVPGKSETGD</sequence>
<dbReference type="EMBL" id="DTKJ01000066">
    <property type="protein sequence ID" value="HGZ12518.1"/>
    <property type="molecule type" value="Genomic_DNA"/>
</dbReference>